<dbReference type="EMBL" id="KI965582">
    <property type="protein sequence ID" value="EUD63970.1"/>
    <property type="molecule type" value="Genomic_DNA"/>
</dbReference>
<feature type="compositionally biased region" description="Basic residues" evidence="1">
    <location>
        <begin position="54"/>
        <end position="64"/>
    </location>
</feature>
<dbReference type="RefSeq" id="XP_008819442.1">
    <property type="nucleotide sequence ID" value="XM_008821220.1"/>
</dbReference>
<organism evidence="2 3">
    <name type="scientific">Plasmodium inui San Antonio 1</name>
    <dbReference type="NCBI Taxonomy" id="1237626"/>
    <lineage>
        <taxon>Eukaryota</taxon>
        <taxon>Sar</taxon>
        <taxon>Alveolata</taxon>
        <taxon>Apicomplexa</taxon>
        <taxon>Aconoidasida</taxon>
        <taxon>Haemosporida</taxon>
        <taxon>Plasmodiidae</taxon>
        <taxon>Plasmodium</taxon>
        <taxon>Plasmodium (Plasmodium)</taxon>
    </lineage>
</organism>
<name>W6ZXH7_9APIC</name>
<reference evidence="2 3" key="1">
    <citation type="submission" date="2013-02" db="EMBL/GenBank/DDBJ databases">
        <title>The Genome Sequence of Plasmodium inui San Antonio 1.</title>
        <authorList>
            <consortium name="The Broad Institute Genome Sequencing Platform"/>
            <consortium name="The Broad Institute Genome Sequencing Center for Infectious Disease"/>
            <person name="Neafsey D."/>
            <person name="Cheeseman I."/>
            <person name="Volkman S."/>
            <person name="Adams J."/>
            <person name="Walker B."/>
            <person name="Young S.K."/>
            <person name="Zeng Q."/>
            <person name="Gargeya S."/>
            <person name="Fitzgerald M."/>
            <person name="Haas B."/>
            <person name="Abouelleil A."/>
            <person name="Alvarado L."/>
            <person name="Arachchi H.M."/>
            <person name="Berlin A.M."/>
            <person name="Chapman S.B."/>
            <person name="Dewar J."/>
            <person name="Goldberg J."/>
            <person name="Griggs A."/>
            <person name="Gujja S."/>
            <person name="Hansen M."/>
            <person name="Howarth C."/>
            <person name="Imamovic A."/>
            <person name="Larimer J."/>
            <person name="McCowan C."/>
            <person name="Murphy C."/>
            <person name="Neiman D."/>
            <person name="Pearson M."/>
            <person name="Priest M."/>
            <person name="Roberts A."/>
            <person name="Saif S."/>
            <person name="Shea T."/>
            <person name="Sisk P."/>
            <person name="Sykes S."/>
            <person name="Wortman J."/>
            <person name="Nusbaum C."/>
            <person name="Birren B."/>
        </authorList>
    </citation>
    <scope>NUCLEOTIDE SEQUENCE [LARGE SCALE GENOMIC DNA]</scope>
    <source>
        <strain evidence="2 3">San Antonio 1</strain>
    </source>
</reference>
<protein>
    <submittedName>
        <fullName evidence="2">Uncharacterized protein</fullName>
    </submittedName>
</protein>
<dbReference type="GeneID" id="20040923"/>
<evidence type="ECO:0000256" key="1">
    <source>
        <dbReference type="SAM" id="MobiDB-lite"/>
    </source>
</evidence>
<dbReference type="VEuPathDB" id="PlasmoDB:C922_05649"/>
<dbReference type="AlphaFoldDB" id="W6ZXH7"/>
<feature type="compositionally biased region" description="Polar residues" evidence="1">
    <location>
        <begin position="36"/>
        <end position="48"/>
    </location>
</feature>
<gene>
    <name evidence="2" type="ORF">C922_05649</name>
</gene>
<evidence type="ECO:0000313" key="3">
    <source>
        <dbReference type="Proteomes" id="UP000030640"/>
    </source>
</evidence>
<accession>W6ZXH7</accession>
<proteinExistence type="predicted"/>
<evidence type="ECO:0000313" key="2">
    <source>
        <dbReference type="EMBL" id="EUD63970.1"/>
    </source>
</evidence>
<feature type="region of interest" description="Disordered" evidence="1">
    <location>
        <begin position="1"/>
        <end position="64"/>
    </location>
</feature>
<feature type="compositionally biased region" description="Polar residues" evidence="1">
    <location>
        <begin position="16"/>
        <end position="29"/>
    </location>
</feature>
<sequence>MQPEEDPRNIRINTEVLGTNSTENPTHGNPTPIRAQKTNGPRQVQENPHLSRGLNHRAIQKQQP</sequence>
<keyword evidence="3" id="KW-1185">Reference proteome</keyword>
<dbReference type="Proteomes" id="UP000030640">
    <property type="component" value="Unassembled WGS sequence"/>
</dbReference>